<name>A0A8S1QKL6_9CILI</name>
<reference evidence="1" key="1">
    <citation type="submission" date="2021-01" db="EMBL/GenBank/DDBJ databases">
        <authorList>
            <consortium name="Genoscope - CEA"/>
            <person name="William W."/>
        </authorList>
    </citation>
    <scope>NUCLEOTIDE SEQUENCE</scope>
</reference>
<organism evidence="1 2">
    <name type="scientific">Paramecium sonneborni</name>
    <dbReference type="NCBI Taxonomy" id="65129"/>
    <lineage>
        <taxon>Eukaryota</taxon>
        <taxon>Sar</taxon>
        <taxon>Alveolata</taxon>
        <taxon>Ciliophora</taxon>
        <taxon>Intramacronucleata</taxon>
        <taxon>Oligohymenophorea</taxon>
        <taxon>Peniculida</taxon>
        <taxon>Parameciidae</taxon>
        <taxon>Paramecium</taxon>
    </lineage>
</organism>
<gene>
    <name evidence="1" type="ORF">PSON_ATCC_30995.1.T1100080</name>
</gene>
<proteinExistence type="predicted"/>
<protein>
    <submittedName>
        <fullName evidence="1">Uncharacterized protein</fullName>
    </submittedName>
</protein>
<keyword evidence="2" id="KW-1185">Reference proteome</keyword>
<dbReference type="Proteomes" id="UP000692954">
    <property type="component" value="Unassembled WGS sequence"/>
</dbReference>
<sequence length="254" mass="30345">MISCQQNYQNISQNQDDNINNKIDIINQLFNQMNLKKKEHNKETFHNRNITSDSIETPIYEVPVKPQQLNKTSSEFQSYLRRKQQAKTLDKFYEFYNQENQFQEEKDDDLLTEVRPFDEQNRIKTLREYSFKPNQHQSNKTLKLSTLQSQQQSCSLLRNKTENNIDINSHKNELCKNVSHRDMDKAQKNKQIIEQAYENFVEKKPASKSPGIKQQQQLNLLKNNFKHKINQLLSQTPEKKFRLQATIKKNYFIN</sequence>
<evidence type="ECO:0000313" key="2">
    <source>
        <dbReference type="Proteomes" id="UP000692954"/>
    </source>
</evidence>
<dbReference type="AlphaFoldDB" id="A0A8S1QKL6"/>
<dbReference type="EMBL" id="CAJJDN010000110">
    <property type="protein sequence ID" value="CAD8116169.1"/>
    <property type="molecule type" value="Genomic_DNA"/>
</dbReference>
<evidence type="ECO:0000313" key="1">
    <source>
        <dbReference type="EMBL" id="CAD8116169.1"/>
    </source>
</evidence>
<comment type="caution">
    <text evidence="1">The sequence shown here is derived from an EMBL/GenBank/DDBJ whole genome shotgun (WGS) entry which is preliminary data.</text>
</comment>
<accession>A0A8S1QKL6</accession>